<protein>
    <submittedName>
        <fullName evidence="1">Uncharacterized protein</fullName>
    </submittedName>
</protein>
<accession>A0A1M6UW10</accession>
<sequence>MCRVLCRIHARKRGTAYIHYSTALLQQGIDARLQAEIGLAGNFADVLKAMSKSYAGNSTSMYAASQHGYLLCMDLVKEEGNISIFPSAAIKADFLKNYDPRERSWYKQGKAAGKPVFSSIFRGQSEYDLCGTLL</sequence>
<proteinExistence type="predicted"/>
<evidence type="ECO:0000313" key="1">
    <source>
        <dbReference type="EMBL" id="SHK73408.1"/>
    </source>
</evidence>
<dbReference type="AlphaFoldDB" id="A0A1M6UW10"/>
<organism evidence="1 2">
    <name type="scientific">Selenomonas ruminantium</name>
    <dbReference type="NCBI Taxonomy" id="971"/>
    <lineage>
        <taxon>Bacteria</taxon>
        <taxon>Bacillati</taxon>
        <taxon>Bacillota</taxon>
        <taxon>Negativicutes</taxon>
        <taxon>Selenomonadales</taxon>
        <taxon>Selenomonadaceae</taxon>
        <taxon>Selenomonas</taxon>
    </lineage>
</organism>
<gene>
    <name evidence="1" type="ORF">SAMN05216582_11512</name>
</gene>
<name>A0A1M6UW10_SELRU</name>
<dbReference type="Proteomes" id="UP000184263">
    <property type="component" value="Unassembled WGS sequence"/>
</dbReference>
<evidence type="ECO:0000313" key="2">
    <source>
        <dbReference type="Proteomes" id="UP000184263"/>
    </source>
</evidence>
<dbReference type="Gene3D" id="3.30.450.20">
    <property type="entry name" value="PAS domain"/>
    <property type="match status" value="1"/>
</dbReference>
<reference evidence="1 2" key="1">
    <citation type="submission" date="2016-11" db="EMBL/GenBank/DDBJ databases">
        <authorList>
            <person name="Jaros S."/>
            <person name="Januszkiewicz K."/>
            <person name="Wedrychowicz H."/>
        </authorList>
    </citation>
    <scope>NUCLEOTIDE SEQUENCE [LARGE SCALE GENOMIC DNA]</scope>
    <source>
        <strain evidence="1 2">HD4</strain>
    </source>
</reference>
<dbReference type="RefSeq" id="WP_168940500.1">
    <property type="nucleotide sequence ID" value="NC_002139.1"/>
</dbReference>
<dbReference type="EMBL" id="FRBC01000015">
    <property type="protein sequence ID" value="SHK73408.1"/>
    <property type="molecule type" value="Genomic_DNA"/>
</dbReference>